<dbReference type="EMBL" id="JAKUCV010001453">
    <property type="protein sequence ID" value="KAJ4846314.1"/>
    <property type="molecule type" value="Genomic_DNA"/>
</dbReference>
<accession>A0A9Q0JLT9</accession>
<name>A0A9Q0JLT9_9ROSI</name>
<feature type="region of interest" description="Disordered" evidence="1">
    <location>
        <begin position="88"/>
        <end position="120"/>
    </location>
</feature>
<protein>
    <submittedName>
        <fullName evidence="2">Uncharacterized protein</fullName>
    </submittedName>
</protein>
<gene>
    <name evidence="2" type="ORF">Tsubulata_007458</name>
</gene>
<reference evidence="2" key="2">
    <citation type="journal article" date="2023" name="Plants (Basel)">
        <title>Annotation of the Turnera subulata (Passifloraceae) Draft Genome Reveals the S-Locus Evolved after the Divergence of Turneroideae from Passifloroideae in a Stepwise Manner.</title>
        <authorList>
            <person name="Henning P.M."/>
            <person name="Roalson E.H."/>
            <person name="Mir W."/>
            <person name="McCubbin A.G."/>
            <person name="Shore J.S."/>
        </authorList>
    </citation>
    <scope>NUCLEOTIDE SEQUENCE</scope>
    <source>
        <strain evidence="2">F60SS</strain>
    </source>
</reference>
<comment type="caution">
    <text evidence="2">The sequence shown here is derived from an EMBL/GenBank/DDBJ whole genome shotgun (WGS) entry which is preliminary data.</text>
</comment>
<evidence type="ECO:0000313" key="3">
    <source>
        <dbReference type="Proteomes" id="UP001141552"/>
    </source>
</evidence>
<dbReference type="AlphaFoldDB" id="A0A9Q0JLT9"/>
<sequence length="229" mass="25007">MWRRTSQNLLFLSFVFDREFEGLSRRASALYAFCVDTMDILLTITQSTPILRRWCPRLSPINRFSILSDDSAPIEASPVAMEVVKSPDPMVHDRSSSQNTAARPISKGHKTVAQDGGNMASMVPTSSVTNGMCYMSGTSQPLVPMHTSTIHGSPSQPPDPSTRSPGEVFPYYFPQDVDMTTALVENIRGASSSKASDSVLDLVHINHVQMLIIAEPGISGAHIEALKRS</sequence>
<reference evidence="2" key="1">
    <citation type="submission" date="2022-02" db="EMBL/GenBank/DDBJ databases">
        <authorList>
            <person name="Henning P.M."/>
            <person name="McCubbin A.G."/>
            <person name="Shore J.S."/>
        </authorList>
    </citation>
    <scope>NUCLEOTIDE SEQUENCE</scope>
    <source>
        <strain evidence="2">F60SS</strain>
        <tissue evidence="2">Leaves</tissue>
    </source>
</reference>
<organism evidence="2 3">
    <name type="scientific">Turnera subulata</name>
    <dbReference type="NCBI Taxonomy" id="218843"/>
    <lineage>
        <taxon>Eukaryota</taxon>
        <taxon>Viridiplantae</taxon>
        <taxon>Streptophyta</taxon>
        <taxon>Embryophyta</taxon>
        <taxon>Tracheophyta</taxon>
        <taxon>Spermatophyta</taxon>
        <taxon>Magnoliopsida</taxon>
        <taxon>eudicotyledons</taxon>
        <taxon>Gunneridae</taxon>
        <taxon>Pentapetalae</taxon>
        <taxon>rosids</taxon>
        <taxon>fabids</taxon>
        <taxon>Malpighiales</taxon>
        <taxon>Passifloraceae</taxon>
        <taxon>Turnera</taxon>
    </lineage>
</organism>
<feature type="region of interest" description="Disordered" evidence="1">
    <location>
        <begin position="148"/>
        <end position="167"/>
    </location>
</feature>
<evidence type="ECO:0000313" key="2">
    <source>
        <dbReference type="EMBL" id="KAJ4846314.1"/>
    </source>
</evidence>
<keyword evidence="3" id="KW-1185">Reference proteome</keyword>
<evidence type="ECO:0000256" key="1">
    <source>
        <dbReference type="SAM" id="MobiDB-lite"/>
    </source>
</evidence>
<proteinExistence type="predicted"/>
<dbReference type="Proteomes" id="UP001141552">
    <property type="component" value="Unassembled WGS sequence"/>
</dbReference>